<evidence type="ECO:0000256" key="1">
    <source>
        <dbReference type="SAM" id="MobiDB-lite"/>
    </source>
</evidence>
<protein>
    <recommendedName>
        <fullName evidence="5">Secreted protein</fullName>
    </recommendedName>
</protein>
<dbReference type="KEGG" id="ccro:CMC5_080470"/>
<dbReference type="PROSITE" id="PS51257">
    <property type="entry name" value="PROKAR_LIPOPROTEIN"/>
    <property type="match status" value="1"/>
</dbReference>
<reference evidence="3 4" key="1">
    <citation type="submission" date="2015-07" db="EMBL/GenBank/DDBJ databases">
        <title>Genome analysis of myxobacterium Chondromyces crocatus Cm c5 reveals a high potential for natural compound synthesis and the genetic basis for the loss of fruiting body formation.</title>
        <authorList>
            <person name="Zaburannyi N."/>
            <person name="Bunk B."/>
            <person name="Maier J."/>
            <person name="Overmann J."/>
            <person name="Mueller R."/>
        </authorList>
    </citation>
    <scope>NUCLEOTIDE SEQUENCE [LARGE SCALE GENOMIC DNA]</scope>
    <source>
        <strain evidence="3 4">Cm c5</strain>
    </source>
</reference>
<sequence>MRARWIVMGTVLAGAALVGSACDGDGNDGSTSGGPSRSTTAGPAGAGGMTGAGGAGGMEPGSGGMGGSVGHAETPCGGYCARLSALHVCPNGVHACRDTCEAATRLAPWCQSAADALYRCLGSAAAGSFQCSEGTVSTNEGVCAAERAALVACHYEGPATGLPDMTEDCQLHCDAAASLPCADADCMQHCLESTSPPATCNGARAMLVRCFAKEPASTYECMGGQPPQPNGIACLVPSAIATACRGTAHPRVESR</sequence>
<accession>A0A0K1ESA3</accession>
<dbReference type="Proteomes" id="UP000067626">
    <property type="component" value="Chromosome"/>
</dbReference>
<dbReference type="AlphaFoldDB" id="A0A0K1ESA3"/>
<feature type="compositionally biased region" description="Gly residues" evidence="1">
    <location>
        <begin position="44"/>
        <end position="67"/>
    </location>
</feature>
<dbReference type="RefSeq" id="WP_156339211.1">
    <property type="nucleotide sequence ID" value="NZ_CP012159.1"/>
</dbReference>
<feature type="chain" id="PRO_5005459895" description="Secreted protein" evidence="2">
    <location>
        <begin position="22"/>
        <end position="255"/>
    </location>
</feature>
<dbReference type="STRING" id="52.CMC5_080470"/>
<proteinExistence type="predicted"/>
<dbReference type="EMBL" id="CP012159">
    <property type="protein sequence ID" value="AKT43810.1"/>
    <property type="molecule type" value="Genomic_DNA"/>
</dbReference>
<feature type="signal peptide" evidence="2">
    <location>
        <begin position="1"/>
        <end position="21"/>
    </location>
</feature>
<feature type="region of interest" description="Disordered" evidence="1">
    <location>
        <begin position="26"/>
        <end position="67"/>
    </location>
</feature>
<feature type="compositionally biased region" description="Low complexity" evidence="1">
    <location>
        <begin position="28"/>
        <end position="43"/>
    </location>
</feature>
<evidence type="ECO:0000313" key="4">
    <source>
        <dbReference type="Proteomes" id="UP000067626"/>
    </source>
</evidence>
<keyword evidence="2" id="KW-0732">Signal</keyword>
<gene>
    <name evidence="3" type="ORF">CMC5_080470</name>
</gene>
<organism evidence="3 4">
    <name type="scientific">Chondromyces crocatus</name>
    <dbReference type="NCBI Taxonomy" id="52"/>
    <lineage>
        <taxon>Bacteria</taxon>
        <taxon>Pseudomonadati</taxon>
        <taxon>Myxococcota</taxon>
        <taxon>Polyangia</taxon>
        <taxon>Polyangiales</taxon>
        <taxon>Polyangiaceae</taxon>
        <taxon>Chondromyces</taxon>
    </lineage>
</organism>
<name>A0A0K1ESA3_CHOCO</name>
<keyword evidence="4" id="KW-1185">Reference proteome</keyword>
<evidence type="ECO:0000313" key="3">
    <source>
        <dbReference type="EMBL" id="AKT43810.1"/>
    </source>
</evidence>
<evidence type="ECO:0000256" key="2">
    <source>
        <dbReference type="SAM" id="SignalP"/>
    </source>
</evidence>
<evidence type="ECO:0008006" key="5">
    <source>
        <dbReference type="Google" id="ProtNLM"/>
    </source>
</evidence>